<dbReference type="InterPro" id="IPR008422">
    <property type="entry name" value="KN_HD"/>
</dbReference>
<dbReference type="EMBL" id="OB660344">
    <property type="protein sequence ID" value="CAD7224302.1"/>
    <property type="molecule type" value="Genomic_DNA"/>
</dbReference>
<evidence type="ECO:0000313" key="8">
    <source>
        <dbReference type="EMBL" id="CAD7224302.1"/>
    </source>
</evidence>
<feature type="region of interest" description="Disordered" evidence="7">
    <location>
        <begin position="1"/>
        <end position="51"/>
    </location>
</feature>
<dbReference type="OrthoDB" id="5399138at2759"/>
<dbReference type="InterPro" id="IPR009057">
    <property type="entry name" value="Homeodomain-like_sf"/>
</dbReference>
<keyword evidence="5 6" id="KW-0539">Nucleus</keyword>
<dbReference type="GO" id="GO:0045317">
    <property type="term" value="P:equator specification"/>
    <property type="evidence" value="ECO:0007669"/>
    <property type="project" value="UniProtKB-ARBA"/>
</dbReference>
<feature type="region of interest" description="Disordered" evidence="7">
    <location>
        <begin position="427"/>
        <end position="463"/>
    </location>
</feature>
<evidence type="ECO:0000256" key="6">
    <source>
        <dbReference type="PROSITE-ProRule" id="PRU00108"/>
    </source>
</evidence>
<dbReference type="GO" id="GO:0000981">
    <property type="term" value="F:DNA-binding transcription factor activity, RNA polymerase II-specific"/>
    <property type="evidence" value="ECO:0007669"/>
    <property type="project" value="InterPro"/>
</dbReference>
<dbReference type="SUPFAM" id="SSF46689">
    <property type="entry name" value="Homeodomain-like"/>
    <property type="match status" value="1"/>
</dbReference>
<sequence length="519" mass="56506">MCPVRSNTPTMSTYTPQPGYNSYNAPSQQIIPPSVSASGTPPPPQAPPTTSCCETGIPVMTDPVSGQTVCSCQYDSAKVALQSYSRLSNAAALGSYPTYPSTDQNPYPSIGVDSSTLYSSLGSTYRLKNGTTPGDISAWGPGVPQPAAQYYANPYMDPSFAYRYNTGYDLTRRKNATRESTATLKAWLNEHKKNPYPTKGEKIMLAIITKMTLTQVSTWFANARRRLKKENKMTWEPKNRVDDEDALVSDDDSERGGKDLDGKLGVIDRNPDEHVIKDEWKDVNKMSPGDDGKPKIWSLADTAACKTPPPHGIPFQGNPAAGPPGWCVPPRSYPYPPYSGIFNTSDSRFPSAIVPPSAASLPPQSDGVPLPPFQEPLPTDTPPQTPPSLKPSSNPSQGNFNYSSSTSVASQQSGLLTVACESPAASSVCSYRPRSSGQQQPSGHDRHDYGAMYKGSTEKRRESQLMGIRTYPDANDDKQRLSGWRLAAFPDEIAKNSWSSLVLDHLDDMKRKKPVGCLY</sequence>
<dbReference type="PROSITE" id="PS00027">
    <property type="entry name" value="HOMEOBOX_1"/>
    <property type="match status" value="1"/>
</dbReference>
<dbReference type="GO" id="GO:0042693">
    <property type="term" value="P:muscle cell fate commitment"/>
    <property type="evidence" value="ECO:0007669"/>
    <property type="project" value="UniProtKB-ARBA"/>
</dbReference>
<dbReference type="GO" id="GO:0030182">
    <property type="term" value="P:neuron differentiation"/>
    <property type="evidence" value="ECO:0007669"/>
    <property type="project" value="TreeGrafter"/>
</dbReference>
<dbReference type="PANTHER" id="PTHR11211:SF46">
    <property type="entry name" value="HOMEOBOX PROTEIN ARAUCAN-RELATED"/>
    <property type="match status" value="1"/>
</dbReference>
<dbReference type="SMART" id="SM00389">
    <property type="entry name" value="HOX"/>
    <property type="match status" value="1"/>
</dbReference>
<proteinExistence type="inferred from homology"/>
<evidence type="ECO:0000256" key="7">
    <source>
        <dbReference type="SAM" id="MobiDB-lite"/>
    </source>
</evidence>
<feature type="compositionally biased region" description="Polar residues" evidence="7">
    <location>
        <begin position="1"/>
        <end position="39"/>
    </location>
</feature>
<protein>
    <submittedName>
        <fullName evidence="8">Uncharacterized protein</fullName>
    </submittedName>
</protein>
<keyword evidence="3 6" id="KW-0238">DNA-binding</keyword>
<dbReference type="GO" id="GO:0048468">
    <property type="term" value="P:cell development"/>
    <property type="evidence" value="ECO:0007669"/>
    <property type="project" value="TreeGrafter"/>
</dbReference>
<organism evidence="8">
    <name type="scientific">Cyprideis torosa</name>
    <dbReference type="NCBI Taxonomy" id="163714"/>
    <lineage>
        <taxon>Eukaryota</taxon>
        <taxon>Metazoa</taxon>
        <taxon>Ecdysozoa</taxon>
        <taxon>Arthropoda</taxon>
        <taxon>Crustacea</taxon>
        <taxon>Oligostraca</taxon>
        <taxon>Ostracoda</taxon>
        <taxon>Podocopa</taxon>
        <taxon>Podocopida</taxon>
        <taxon>Cytherocopina</taxon>
        <taxon>Cytheroidea</taxon>
        <taxon>Cytherideidae</taxon>
        <taxon>Cyprideis</taxon>
    </lineage>
</organism>
<dbReference type="AlphaFoldDB" id="A0A7R8ZM15"/>
<feature type="compositionally biased region" description="Acidic residues" evidence="7">
    <location>
        <begin position="242"/>
        <end position="253"/>
    </location>
</feature>
<evidence type="ECO:0000256" key="1">
    <source>
        <dbReference type="ARBA" id="ARBA00004123"/>
    </source>
</evidence>
<dbReference type="Gene3D" id="1.10.10.60">
    <property type="entry name" value="Homeodomain-like"/>
    <property type="match status" value="1"/>
</dbReference>
<dbReference type="InterPro" id="IPR003893">
    <property type="entry name" value="Iroquois_homeo"/>
</dbReference>
<evidence type="ECO:0000256" key="2">
    <source>
        <dbReference type="ARBA" id="ARBA00008446"/>
    </source>
</evidence>
<dbReference type="GO" id="GO:0000978">
    <property type="term" value="F:RNA polymerase II cis-regulatory region sequence-specific DNA binding"/>
    <property type="evidence" value="ECO:0007669"/>
    <property type="project" value="TreeGrafter"/>
</dbReference>
<dbReference type="GO" id="GO:0045926">
    <property type="term" value="P:negative regulation of growth"/>
    <property type="evidence" value="ECO:0007669"/>
    <property type="project" value="UniProtKB-ARBA"/>
</dbReference>
<feature type="compositionally biased region" description="Pro residues" evidence="7">
    <location>
        <begin position="369"/>
        <end position="389"/>
    </location>
</feature>
<gene>
    <name evidence="8" type="ORF">CTOB1V02_LOCUS2269</name>
</gene>
<dbReference type="InterPro" id="IPR017970">
    <property type="entry name" value="Homeobox_CS"/>
</dbReference>
<dbReference type="FunFam" id="1.10.10.60:FF:000003">
    <property type="entry name" value="Iroquois-class homeobox protein IRX"/>
    <property type="match status" value="1"/>
</dbReference>
<feature type="compositionally biased region" description="Polar residues" evidence="7">
    <location>
        <begin position="390"/>
        <end position="402"/>
    </location>
</feature>
<feature type="region of interest" description="Disordered" evidence="7">
    <location>
        <begin position="353"/>
        <end position="406"/>
    </location>
</feature>
<feature type="compositionally biased region" description="Polar residues" evidence="7">
    <location>
        <begin position="427"/>
        <end position="442"/>
    </location>
</feature>
<dbReference type="InterPro" id="IPR001356">
    <property type="entry name" value="HD"/>
</dbReference>
<dbReference type="CDD" id="cd00086">
    <property type="entry name" value="homeodomain"/>
    <property type="match status" value="1"/>
</dbReference>
<dbReference type="PANTHER" id="PTHR11211">
    <property type="entry name" value="IROQUOIS-CLASS HOMEODOMAIN PROTEIN IRX"/>
    <property type="match status" value="1"/>
</dbReference>
<dbReference type="SMART" id="SM00548">
    <property type="entry name" value="IRO"/>
    <property type="match status" value="1"/>
</dbReference>
<accession>A0A7R8ZM15</accession>
<comment type="subcellular location">
    <subcellularLocation>
        <location evidence="1 6">Nucleus</location>
    </subcellularLocation>
</comment>
<keyword evidence="4 6" id="KW-0371">Homeobox</keyword>
<evidence type="ECO:0000256" key="3">
    <source>
        <dbReference type="ARBA" id="ARBA00023125"/>
    </source>
</evidence>
<feature type="region of interest" description="Disordered" evidence="7">
    <location>
        <begin position="238"/>
        <end position="262"/>
    </location>
</feature>
<dbReference type="PROSITE" id="PS50071">
    <property type="entry name" value="HOMEOBOX_2"/>
    <property type="match status" value="1"/>
</dbReference>
<evidence type="ECO:0000256" key="4">
    <source>
        <dbReference type="ARBA" id="ARBA00023155"/>
    </source>
</evidence>
<name>A0A7R8ZM15_9CRUS</name>
<evidence type="ECO:0000256" key="5">
    <source>
        <dbReference type="ARBA" id="ARBA00023242"/>
    </source>
</evidence>
<feature type="DNA-binding region" description="Homeobox" evidence="6">
    <location>
        <begin position="169"/>
        <end position="231"/>
    </location>
</feature>
<comment type="similarity">
    <text evidence="2">Belongs to the TALE/IRO homeobox family.</text>
</comment>
<dbReference type="Pfam" id="PF05920">
    <property type="entry name" value="Homeobox_KN"/>
    <property type="match status" value="1"/>
</dbReference>
<reference evidence="8" key="1">
    <citation type="submission" date="2020-11" db="EMBL/GenBank/DDBJ databases">
        <authorList>
            <person name="Tran Van P."/>
        </authorList>
    </citation>
    <scope>NUCLEOTIDE SEQUENCE</scope>
</reference>
<dbReference type="GO" id="GO:0005634">
    <property type="term" value="C:nucleus"/>
    <property type="evidence" value="ECO:0007669"/>
    <property type="project" value="UniProtKB-SubCell"/>
</dbReference>